<feature type="compositionally biased region" description="Basic and acidic residues" evidence="1">
    <location>
        <begin position="460"/>
        <end position="492"/>
    </location>
</feature>
<feature type="compositionally biased region" description="Polar residues" evidence="1">
    <location>
        <begin position="633"/>
        <end position="664"/>
    </location>
</feature>
<feature type="compositionally biased region" description="Basic and acidic residues" evidence="1">
    <location>
        <begin position="185"/>
        <end position="197"/>
    </location>
</feature>
<feature type="compositionally biased region" description="Low complexity" evidence="1">
    <location>
        <begin position="391"/>
        <end position="400"/>
    </location>
</feature>
<feature type="compositionally biased region" description="Polar residues" evidence="1">
    <location>
        <begin position="258"/>
        <end position="269"/>
    </location>
</feature>
<proteinExistence type="predicted"/>
<feature type="compositionally biased region" description="Polar residues" evidence="1">
    <location>
        <begin position="589"/>
        <end position="605"/>
    </location>
</feature>
<feature type="compositionally biased region" description="Polar residues" evidence="1">
    <location>
        <begin position="316"/>
        <end position="334"/>
    </location>
</feature>
<feature type="region of interest" description="Disordered" evidence="1">
    <location>
        <begin position="542"/>
        <end position="720"/>
    </location>
</feature>
<feature type="compositionally biased region" description="Polar residues" evidence="1">
    <location>
        <begin position="362"/>
        <end position="390"/>
    </location>
</feature>
<sequence length="751" mass="85514">MTNIEHIPPKYDSWGYRTKETPNTLFRARLNVSESERAPIPDDWKKSSHLGNKPPYIELMAPKSRKEIREFTYPHFGTIEYTKAAQPFDHIVNPSLRQQSPVIVQSPSVAHTYRALSLDPIQPRPLTDEISQQSTSDWPFIRKDIEQNSKNPAHDRISTRRELLLHRKNIQTENLAKGYEIGIASKEKEKQSQEDPIRNTSSDSRLSMIARRQHDKLQALENWRQKHLAWTETQQSKEQTERDEYEQRMAAEAADSLKTVQNTTSPQLDRSTKRKNTITPKIGEATSHTSPNTRSPPSSSPQHDDPTFLSVKQRDFSSPQSKSPNTFPSEQMYITTGGGRKNLGMISAGALEHSVRPVSAMVRTQTQQEQATSSLPQVSHPPSASSSHQRPASATPAPTFTAMRWTTDRIVYNPPERVMDKIWNEALRQPFYPDAEDPPYFSSFALDKVFHEDRKVEKMMKRKERQAEKEKKERAELRKQAKQRRIEDDNRRTSVPLDALHISPVTTPRGAVDGLSHRSQLTSRPLSHRSVRVGYQLITPRPDLARPESVQSNHSIEMPDPNGVVLEPQRVKIRRDVRQQTRNHAIPSFTPSYQTTPRARPSSGQKLRIDRNSGSAMSQTRSDEIQKRRDSAPANTDRSLTDRTLSQTDQSPENLPISPDQTPLPSKRSHHSSQHEALDEVVTDRTLPPSQRESPRQYVSNIRNTSPTSERSEGAFASPFEKGFQWSDTALAILEEGRAHSNSTADEFEEI</sequence>
<feature type="region of interest" description="Disordered" evidence="1">
    <location>
        <begin position="231"/>
        <end position="340"/>
    </location>
</feature>
<feature type="compositionally biased region" description="Basic and acidic residues" evidence="1">
    <location>
        <begin position="238"/>
        <end position="249"/>
    </location>
</feature>
<feature type="region of interest" description="Disordered" evidence="1">
    <location>
        <begin position="360"/>
        <end position="400"/>
    </location>
</feature>
<feature type="compositionally biased region" description="Basic and acidic residues" evidence="1">
    <location>
        <begin position="621"/>
        <end position="631"/>
    </location>
</feature>
<feature type="region of interest" description="Disordered" evidence="1">
    <location>
        <begin position="184"/>
        <end position="207"/>
    </location>
</feature>
<reference evidence="2 3" key="1">
    <citation type="journal article" date="2022" name="bioRxiv">
        <title>Genomics of Preaxostyla Flagellates Illuminates Evolutionary Transitions and the Path Towards Mitochondrial Loss.</title>
        <authorList>
            <person name="Novak L.V.F."/>
            <person name="Treitli S.C."/>
            <person name="Pyrih J."/>
            <person name="Halakuc P."/>
            <person name="Pipaliya S.V."/>
            <person name="Vacek V."/>
            <person name="Brzon O."/>
            <person name="Soukal P."/>
            <person name="Eme L."/>
            <person name="Dacks J.B."/>
            <person name="Karnkowska A."/>
            <person name="Elias M."/>
            <person name="Hampl V."/>
        </authorList>
    </citation>
    <scope>NUCLEOTIDE SEQUENCE [LARGE SCALE GENOMIC DNA]</scope>
    <source>
        <strain evidence="2">NAU3</strain>
        <tissue evidence="2">Gut</tissue>
    </source>
</reference>
<feature type="compositionally biased region" description="Low complexity" evidence="1">
    <location>
        <begin position="286"/>
        <end position="301"/>
    </location>
</feature>
<evidence type="ECO:0000313" key="3">
    <source>
        <dbReference type="Proteomes" id="UP001281761"/>
    </source>
</evidence>
<protein>
    <submittedName>
        <fullName evidence="2">Uncharacterized protein</fullName>
    </submittedName>
</protein>
<evidence type="ECO:0000313" key="2">
    <source>
        <dbReference type="EMBL" id="KAK2959193.1"/>
    </source>
</evidence>
<evidence type="ECO:0000256" key="1">
    <source>
        <dbReference type="SAM" id="MobiDB-lite"/>
    </source>
</evidence>
<organism evidence="2 3">
    <name type="scientific">Blattamonas nauphoetae</name>
    <dbReference type="NCBI Taxonomy" id="2049346"/>
    <lineage>
        <taxon>Eukaryota</taxon>
        <taxon>Metamonada</taxon>
        <taxon>Preaxostyla</taxon>
        <taxon>Oxymonadida</taxon>
        <taxon>Blattamonas</taxon>
    </lineage>
</organism>
<dbReference type="Proteomes" id="UP001281761">
    <property type="component" value="Unassembled WGS sequence"/>
</dbReference>
<accession>A0ABQ9Y640</accession>
<feature type="compositionally biased region" description="Polar residues" evidence="1">
    <location>
        <begin position="688"/>
        <end position="709"/>
    </location>
</feature>
<keyword evidence="3" id="KW-1185">Reference proteome</keyword>
<name>A0ABQ9Y640_9EUKA</name>
<dbReference type="EMBL" id="JARBJD010000031">
    <property type="protein sequence ID" value="KAK2959193.1"/>
    <property type="molecule type" value="Genomic_DNA"/>
</dbReference>
<comment type="caution">
    <text evidence="2">The sequence shown here is derived from an EMBL/GenBank/DDBJ whole genome shotgun (WGS) entry which is preliminary data.</text>
</comment>
<gene>
    <name evidence="2" type="ORF">BLNAU_5751</name>
</gene>
<feature type="region of interest" description="Disordered" evidence="1">
    <location>
        <begin position="460"/>
        <end position="527"/>
    </location>
</feature>